<evidence type="ECO:0000256" key="3">
    <source>
        <dbReference type="ARBA" id="ARBA00022679"/>
    </source>
</evidence>
<keyword evidence="3" id="KW-0808">Transferase</keyword>
<dbReference type="InterPro" id="IPR035965">
    <property type="entry name" value="PAS-like_dom_sf"/>
</dbReference>
<dbReference type="InterPro" id="IPR000014">
    <property type="entry name" value="PAS"/>
</dbReference>
<evidence type="ECO:0000259" key="9">
    <source>
        <dbReference type="PROSITE" id="PS50112"/>
    </source>
</evidence>
<dbReference type="GO" id="GO:0004673">
    <property type="term" value="F:protein histidine kinase activity"/>
    <property type="evidence" value="ECO:0007669"/>
    <property type="project" value="UniProtKB-EC"/>
</dbReference>
<dbReference type="InterPro" id="IPR013767">
    <property type="entry name" value="PAS_fold"/>
</dbReference>
<feature type="transmembrane region" description="Helical" evidence="8">
    <location>
        <begin position="34"/>
        <end position="58"/>
    </location>
</feature>
<dbReference type="InterPro" id="IPR050351">
    <property type="entry name" value="BphY/WalK/GraS-like"/>
</dbReference>
<gene>
    <name evidence="11" type="ORF">Prum_092480</name>
</gene>
<dbReference type="AlphaFoldDB" id="A0A6V8LN54"/>
<evidence type="ECO:0000259" key="10">
    <source>
        <dbReference type="PROSITE" id="PS50885"/>
    </source>
</evidence>
<dbReference type="GO" id="GO:0000156">
    <property type="term" value="F:phosphorelay response regulator activity"/>
    <property type="evidence" value="ECO:0007669"/>
    <property type="project" value="TreeGrafter"/>
</dbReference>
<dbReference type="GO" id="GO:0006355">
    <property type="term" value="P:regulation of DNA-templated transcription"/>
    <property type="evidence" value="ECO:0007669"/>
    <property type="project" value="InterPro"/>
</dbReference>
<keyword evidence="6 8" id="KW-1133">Transmembrane helix</keyword>
<evidence type="ECO:0000256" key="4">
    <source>
        <dbReference type="ARBA" id="ARBA00022692"/>
    </source>
</evidence>
<feature type="transmembrane region" description="Helical" evidence="8">
    <location>
        <begin position="344"/>
        <end position="362"/>
    </location>
</feature>
<reference evidence="11 12" key="1">
    <citation type="submission" date="2020-03" db="EMBL/GenBank/DDBJ databases">
        <title>Whole genome shotgun sequence of Phytohabitans rumicis NBRC 108638.</title>
        <authorList>
            <person name="Komaki H."/>
            <person name="Tamura T."/>
        </authorList>
    </citation>
    <scope>NUCLEOTIDE SEQUENCE [LARGE SCALE GENOMIC DNA]</scope>
    <source>
        <strain evidence="11 12">NBRC 108638</strain>
    </source>
</reference>
<comment type="caution">
    <text evidence="11">The sequence shown here is derived from an EMBL/GenBank/DDBJ whole genome shotgun (WGS) entry which is preliminary data.</text>
</comment>
<reference evidence="11 12" key="2">
    <citation type="submission" date="2020-03" db="EMBL/GenBank/DDBJ databases">
        <authorList>
            <person name="Ichikawa N."/>
            <person name="Kimura A."/>
            <person name="Kitahashi Y."/>
            <person name="Uohara A."/>
        </authorList>
    </citation>
    <scope>NUCLEOTIDE SEQUENCE [LARGE SCALE GENOMIC DNA]</scope>
    <source>
        <strain evidence="11 12">NBRC 108638</strain>
    </source>
</reference>
<dbReference type="EC" id="2.7.13.3" evidence="2"/>
<dbReference type="InterPro" id="IPR003660">
    <property type="entry name" value="HAMP_dom"/>
</dbReference>
<comment type="catalytic activity">
    <reaction evidence="1">
        <text>ATP + protein L-histidine = ADP + protein N-phospho-L-histidine.</text>
        <dbReference type="EC" id="2.7.13.3"/>
    </reaction>
</comment>
<dbReference type="Pfam" id="PF00989">
    <property type="entry name" value="PAS"/>
    <property type="match status" value="1"/>
</dbReference>
<evidence type="ECO:0000256" key="1">
    <source>
        <dbReference type="ARBA" id="ARBA00000085"/>
    </source>
</evidence>
<dbReference type="Pfam" id="PF00672">
    <property type="entry name" value="HAMP"/>
    <property type="match status" value="1"/>
</dbReference>
<name>A0A6V8LN54_9ACTN</name>
<accession>A0A6V8LN54</accession>
<keyword evidence="5" id="KW-0418">Kinase</keyword>
<evidence type="ECO:0000256" key="5">
    <source>
        <dbReference type="ARBA" id="ARBA00022777"/>
    </source>
</evidence>
<dbReference type="CDD" id="cd00130">
    <property type="entry name" value="PAS"/>
    <property type="match status" value="1"/>
</dbReference>
<evidence type="ECO:0000256" key="8">
    <source>
        <dbReference type="SAM" id="Phobius"/>
    </source>
</evidence>
<keyword evidence="12" id="KW-1185">Reference proteome</keyword>
<proteinExistence type="predicted"/>
<evidence type="ECO:0000256" key="6">
    <source>
        <dbReference type="ARBA" id="ARBA00022989"/>
    </source>
</evidence>
<keyword evidence="7 8" id="KW-0472">Membrane</keyword>
<dbReference type="GO" id="GO:0030295">
    <property type="term" value="F:protein kinase activator activity"/>
    <property type="evidence" value="ECO:0007669"/>
    <property type="project" value="TreeGrafter"/>
</dbReference>
<organism evidence="11 12">
    <name type="scientific">Phytohabitans rumicis</name>
    <dbReference type="NCBI Taxonomy" id="1076125"/>
    <lineage>
        <taxon>Bacteria</taxon>
        <taxon>Bacillati</taxon>
        <taxon>Actinomycetota</taxon>
        <taxon>Actinomycetes</taxon>
        <taxon>Micromonosporales</taxon>
        <taxon>Micromonosporaceae</taxon>
    </lineage>
</organism>
<dbReference type="Gene3D" id="3.30.450.20">
    <property type="entry name" value="PAS domain"/>
    <property type="match status" value="1"/>
</dbReference>
<dbReference type="Gene3D" id="6.10.340.10">
    <property type="match status" value="1"/>
</dbReference>
<dbReference type="CDD" id="cd06225">
    <property type="entry name" value="HAMP"/>
    <property type="match status" value="1"/>
</dbReference>
<dbReference type="PROSITE" id="PS50885">
    <property type="entry name" value="HAMP"/>
    <property type="match status" value="1"/>
</dbReference>
<dbReference type="SMART" id="SM00091">
    <property type="entry name" value="PAS"/>
    <property type="match status" value="1"/>
</dbReference>
<sequence>MNVVERAFTAPTPTADGRVTRHGRFRPARHGSRIWHKLAVIGLASLLPLAITAGLLVYESGKRLRFIDKELWGLEYVRPMYTLLYELSIHRDISRQVFAGDRSANELQASTKRVDDGFAALTSIDEKLGRQLNSAGADLNESATVAGQLREWQRWKATQHTASSDIVAHDVMIAQVRSLIDHIGITSNLTIDPAPDAYRLATALISQVPELTDDTMRLGTTVDQMLQAGPVFLDRARAASIVSGLGQRIDELQNNLYTAFRHWGNAGHADSLAVPLQSAYAAIANLNQLTTRDFVQSSPVRLDRSAYAATVNETARALGGLWSAMVEHERQLLQDRRSGHLQQMAVSLGSILLAIILMLLLVGRLSRRIAADIGTVARAAVEFSGGELTRRVQVRSRDEVGALSDAFNDMAERLAHSQRTLRTERDFSSALLDVAGSLVLVLDREGRIVRFNRACESTTGYRLAEVKGRAYWDVFLPAEEVDIARTAFARMLAANDYPAANESTWISRDGSRRHIAWSSGALLDQAGTATHVIASG</sequence>
<dbReference type="PANTHER" id="PTHR42878:SF15">
    <property type="entry name" value="BACTERIOPHYTOCHROME"/>
    <property type="match status" value="1"/>
</dbReference>
<dbReference type="PROSITE" id="PS50112">
    <property type="entry name" value="PAS"/>
    <property type="match status" value="1"/>
</dbReference>
<dbReference type="GO" id="GO:0007234">
    <property type="term" value="P:osmosensory signaling via phosphorelay pathway"/>
    <property type="evidence" value="ECO:0007669"/>
    <property type="project" value="TreeGrafter"/>
</dbReference>
<dbReference type="NCBIfam" id="TIGR00229">
    <property type="entry name" value="sensory_box"/>
    <property type="match status" value="1"/>
</dbReference>
<dbReference type="Proteomes" id="UP000482960">
    <property type="component" value="Unassembled WGS sequence"/>
</dbReference>
<dbReference type="SUPFAM" id="SSF55785">
    <property type="entry name" value="PYP-like sensor domain (PAS domain)"/>
    <property type="match status" value="1"/>
</dbReference>
<feature type="domain" description="PAS" evidence="9">
    <location>
        <begin position="424"/>
        <end position="495"/>
    </location>
</feature>
<dbReference type="PANTHER" id="PTHR42878">
    <property type="entry name" value="TWO-COMPONENT HISTIDINE KINASE"/>
    <property type="match status" value="1"/>
</dbReference>
<evidence type="ECO:0000256" key="2">
    <source>
        <dbReference type="ARBA" id="ARBA00012438"/>
    </source>
</evidence>
<evidence type="ECO:0000313" key="11">
    <source>
        <dbReference type="EMBL" id="GFJ95606.1"/>
    </source>
</evidence>
<dbReference type="GO" id="GO:0016020">
    <property type="term" value="C:membrane"/>
    <property type="evidence" value="ECO:0007669"/>
    <property type="project" value="UniProtKB-SubCell"/>
</dbReference>
<feature type="domain" description="HAMP" evidence="10">
    <location>
        <begin position="367"/>
        <end position="419"/>
    </location>
</feature>
<evidence type="ECO:0000313" key="12">
    <source>
        <dbReference type="Proteomes" id="UP000482960"/>
    </source>
</evidence>
<dbReference type="SUPFAM" id="SSF158472">
    <property type="entry name" value="HAMP domain-like"/>
    <property type="match status" value="1"/>
</dbReference>
<protein>
    <recommendedName>
        <fullName evidence="2">histidine kinase</fullName>
        <ecNumber evidence="2">2.7.13.3</ecNumber>
    </recommendedName>
</protein>
<dbReference type="SMART" id="SM00304">
    <property type="entry name" value="HAMP"/>
    <property type="match status" value="1"/>
</dbReference>
<dbReference type="EMBL" id="BLPG01000002">
    <property type="protein sequence ID" value="GFJ95606.1"/>
    <property type="molecule type" value="Genomic_DNA"/>
</dbReference>
<keyword evidence="4 8" id="KW-0812">Transmembrane</keyword>
<evidence type="ECO:0000256" key="7">
    <source>
        <dbReference type="ARBA" id="ARBA00023136"/>
    </source>
</evidence>